<dbReference type="EMBL" id="ABVQ01000036">
    <property type="protein sequence ID" value="EEC56913.1"/>
    <property type="molecule type" value="Genomic_DNA"/>
</dbReference>
<feature type="domain" description="LicD/FKTN/FKRP nucleotidyltransferase" evidence="1">
    <location>
        <begin position="172"/>
        <end position="297"/>
    </location>
</feature>
<dbReference type="InterPro" id="IPR007074">
    <property type="entry name" value="LicD/FKTN/FKRP_NTP_transf"/>
</dbReference>
<dbReference type="SMR" id="B7ATC9"/>
<reference evidence="2 3" key="2">
    <citation type="submission" date="2008-11" db="EMBL/GenBank/DDBJ databases">
        <authorList>
            <person name="Fulton L."/>
            <person name="Clifton S."/>
            <person name="Fulton B."/>
            <person name="Xu J."/>
            <person name="Minx P."/>
            <person name="Pepin K.H."/>
            <person name="Johnson M."/>
            <person name="Bhonagiri V."/>
            <person name="Nash W.E."/>
            <person name="Mardis E.R."/>
            <person name="Wilson R.K."/>
        </authorList>
    </citation>
    <scope>NUCLEOTIDE SEQUENCE [LARGE SCALE GENOMIC DNA]</scope>
    <source>
        <strain evidence="2 3">ATCC 43243</strain>
    </source>
</reference>
<dbReference type="Pfam" id="PF04991">
    <property type="entry name" value="LicD"/>
    <property type="match status" value="1"/>
</dbReference>
<gene>
    <name evidence="2" type="ORF">BACPEC_01399</name>
</gene>
<sequence length="466" mass="53551">MRKIILFGTGKYGLEALDYFGSDNVAFFADNNVNIQGSFIRDIEVIAPSRLNGYADNAIIVLAAGYSICTQMEYQLKSMEIEKYVVYRYLREHLAPEGNKTSKDFMDEFQTDAGIYRLMYLYADNLHKCSEERIEFFMRTADVRGVKPAGGRLRIRQTELLDATLKVKNLAESIGIHLMLGEGNLIGAVRNGGFVPWDDDMDLLLMRDDYKRLIDYCNLNGMLYVSSSLEMNQNDNYRETVRKMYDENKEILFTLNGSFLAAYVKSSNGSSYPYIVDIFPLDYYNESCTYDDLRKYVNECSVYCRKSMMSFKERIEYNDRIAHDGGFVSEVPTGRIGYGIETFFVVSACSGFCRADAVLPVTGISFEGHDFAAPSKPEEFLKMEYGDIYRWPLDAGQTAHGTGRHYIQYRHFDNPVYIACLQDMSDIHDRTGNTIIVEKYKIKDIAEYFAIIDKLEEEESNYYVYS</sequence>
<keyword evidence="3" id="KW-1185">Reference proteome</keyword>
<comment type="caution">
    <text evidence="2">The sequence shown here is derived from an EMBL/GenBank/DDBJ whole genome shotgun (WGS) entry which is preliminary data.</text>
</comment>
<organism evidence="2 3">
    <name type="scientific">[Bacteroides] pectinophilus ATCC 43243</name>
    <dbReference type="NCBI Taxonomy" id="483218"/>
    <lineage>
        <taxon>Bacteria</taxon>
        <taxon>Bacillati</taxon>
        <taxon>Bacillota</taxon>
        <taxon>Clostridia</taxon>
        <taxon>Eubacteriales</taxon>
    </lineage>
</organism>
<dbReference type="Proteomes" id="UP000003136">
    <property type="component" value="Unassembled WGS sequence"/>
</dbReference>
<dbReference type="eggNOG" id="COG3475">
    <property type="taxonomic scope" value="Bacteria"/>
</dbReference>
<dbReference type="GO" id="GO:0009100">
    <property type="term" value="P:glycoprotein metabolic process"/>
    <property type="evidence" value="ECO:0007669"/>
    <property type="project" value="UniProtKB-ARBA"/>
</dbReference>
<dbReference type="PANTHER" id="PTHR43404">
    <property type="entry name" value="LIPOPOLYSACCHARIDE CHOLINEPHOSPHOTRANSFERASE LICD"/>
    <property type="match status" value="1"/>
</dbReference>
<name>B7ATC9_9FIRM</name>
<proteinExistence type="predicted"/>
<dbReference type="PANTHER" id="PTHR43404:SF2">
    <property type="entry name" value="LIPOPOLYSACCHARIDE CHOLINEPHOSPHOTRANSFERASE LICD"/>
    <property type="match status" value="1"/>
</dbReference>
<dbReference type="Gene3D" id="3.40.50.720">
    <property type="entry name" value="NAD(P)-binding Rossmann-like Domain"/>
    <property type="match status" value="1"/>
</dbReference>
<dbReference type="HOGENOM" id="CLU_586162_0_0_9"/>
<evidence type="ECO:0000313" key="2">
    <source>
        <dbReference type="EMBL" id="EEC56913.1"/>
    </source>
</evidence>
<reference evidence="2 3" key="1">
    <citation type="submission" date="2008-11" db="EMBL/GenBank/DDBJ databases">
        <title>Draft genome sequence of Bacteroides pectinophilus (ATCC 43243).</title>
        <authorList>
            <person name="Sudarsanam P."/>
            <person name="Ley R."/>
            <person name="Guruge J."/>
            <person name="Turnbaugh P.J."/>
            <person name="Mahowald M."/>
            <person name="Liep D."/>
            <person name="Gordon J."/>
        </authorList>
    </citation>
    <scope>NUCLEOTIDE SEQUENCE [LARGE SCALE GENOMIC DNA]</scope>
    <source>
        <strain evidence="2 3">ATCC 43243</strain>
    </source>
</reference>
<accession>B7ATC9</accession>
<protein>
    <recommendedName>
        <fullName evidence="1">LicD/FKTN/FKRP nucleotidyltransferase domain-containing protein</fullName>
    </recommendedName>
</protein>
<evidence type="ECO:0000259" key="1">
    <source>
        <dbReference type="Pfam" id="PF04991"/>
    </source>
</evidence>
<evidence type="ECO:0000313" key="3">
    <source>
        <dbReference type="Proteomes" id="UP000003136"/>
    </source>
</evidence>
<dbReference type="AlphaFoldDB" id="B7ATC9"/>
<dbReference type="STRING" id="483218.BACPEC_01399"/>
<dbReference type="InterPro" id="IPR052942">
    <property type="entry name" value="LPS_cholinephosphotransferase"/>
</dbReference>